<dbReference type="Ensembl" id="ENSMPUT00000004132.1">
    <property type="protein sequence ID" value="ENSMPUP00000004059.1"/>
    <property type="gene ID" value="ENSMPUG00000004093.1"/>
</dbReference>
<proteinExistence type="predicted"/>
<accession>M3XYA8</accession>
<feature type="region of interest" description="Disordered" evidence="1">
    <location>
        <begin position="1"/>
        <end position="31"/>
    </location>
</feature>
<evidence type="ECO:0000256" key="1">
    <source>
        <dbReference type="SAM" id="MobiDB-lite"/>
    </source>
</evidence>
<evidence type="ECO:0000313" key="2">
    <source>
        <dbReference type="Ensembl" id="ENSMPUP00000004059.1"/>
    </source>
</evidence>
<feature type="region of interest" description="Disordered" evidence="1">
    <location>
        <begin position="60"/>
        <end position="109"/>
    </location>
</feature>
<protein>
    <submittedName>
        <fullName evidence="2">Uncharacterized protein</fullName>
    </submittedName>
</protein>
<dbReference type="InParanoid" id="M3XYA8"/>
<dbReference type="AlphaFoldDB" id="M3XYA8"/>
<organism evidence="2">
    <name type="scientific">Mustela putorius furo</name>
    <name type="common">European domestic ferret</name>
    <name type="synonym">Mustela furo</name>
    <dbReference type="NCBI Taxonomy" id="9669"/>
    <lineage>
        <taxon>Eukaryota</taxon>
        <taxon>Metazoa</taxon>
        <taxon>Chordata</taxon>
        <taxon>Craniata</taxon>
        <taxon>Vertebrata</taxon>
        <taxon>Euteleostomi</taxon>
        <taxon>Mammalia</taxon>
        <taxon>Eutheria</taxon>
        <taxon>Laurasiatheria</taxon>
        <taxon>Carnivora</taxon>
        <taxon>Caniformia</taxon>
        <taxon>Musteloidea</taxon>
        <taxon>Mustelidae</taxon>
        <taxon>Mustelinae</taxon>
        <taxon>Mustela</taxon>
    </lineage>
</organism>
<feature type="compositionally biased region" description="Low complexity" evidence="1">
    <location>
        <begin position="1"/>
        <end position="15"/>
    </location>
</feature>
<sequence length="109" mass="11111">KAPRTAASPGTSASTPTPPLSTVLGQPPGGSTAWLLSEVALVNPALRMSPFMFPLSVEAPHETLGGPITPSAPPESGRPAGSPGRSRRSGLDPRWPAGSDEPAQTPREP</sequence>
<dbReference type="EMBL" id="AEYP01068287">
    <property type="status" value="NOT_ANNOTATED_CDS"/>
    <property type="molecule type" value="Genomic_DNA"/>
</dbReference>
<name>M3XYA8_MUSPF</name>
<feature type="compositionally biased region" description="Low complexity" evidence="1">
    <location>
        <begin position="74"/>
        <end position="84"/>
    </location>
</feature>
<dbReference type="HOGENOM" id="CLU_2189988_0_0_1"/>
<reference evidence="2" key="1">
    <citation type="submission" date="2024-06" db="UniProtKB">
        <authorList>
            <consortium name="Ensembl"/>
        </authorList>
    </citation>
    <scope>IDENTIFICATION</scope>
</reference>